<comment type="similarity">
    <text evidence="10">Belongs to the DNA photolyase family.</text>
</comment>
<evidence type="ECO:0000313" key="13">
    <source>
        <dbReference type="Proteomes" id="UP000007374"/>
    </source>
</evidence>
<feature type="binding site" evidence="8">
    <location>
        <begin position="250"/>
        <end position="254"/>
    </location>
    <ligand>
        <name>FAD</name>
        <dbReference type="ChEBI" id="CHEBI:57692"/>
    </ligand>
</feature>
<dbReference type="GO" id="GO:0009416">
    <property type="term" value="P:response to light stimulus"/>
    <property type="evidence" value="ECO:0007669"/>
    <property type="project" value="TreeGrafter"/>
</dbReference>
<evidence type="ECO:0000256" key="8">
    <source>
        <dbReference type="PIRSR" id="PIRSR602081-1"/>
    </source>
</evidence>
<dbReference type="PROSITE" id="PS51645">
    <property type="entry name" value="PHR_CRY_ALPHA_BETA"/>
    <property type="match status" value="1"/>
</dbReference>
<comment type="caution">
    <text evidence="12">The sequence shown here is derived from an EMBL/GenBank/DDBJ whole genome shotgun (WGS) entry which is preliminary data.</text>
</comment>
<feature type="domain" description="Photolyase/cryptochrome alpha/beta" evidence="11">
    <location>
        <begin position="15"/>
        <end position="144"/>
    </location>
</feature>
<feature type="binding site" evidence="8">
    <location>
        <position position="285"/>
    </location>
    <ligand>
        <name>FAD</name>
        <dbReference type="ChEBI" id="CHEBI:57692"/>
    </ligand>
</feature>
<dbReference type="InterPro" id="IPR014729">
    <property type="entry name" value="Rossmann-like_a/b/a_fold"/>
</dbReference>
<dbReference type="Gene3D" id="3.40.50.620">
    <property type="entry name" value="HUPs"/>
    <property type="match status" value="1"/>
</dbReference>
<dbReference type="GO" id="GO:0003904">
    <property type="term" value="F:deoxyribodipyrimidine photo-lyase activity"/>
    <property type="evidence" value="ECO:0007669"/>
    <property type="project" value="UniProtKB-EC"/>
</dbReference>
<feature type="binding site" evidence="8">
    <location>
        <position position="238"/>
    </location>
    <ligand>
        <name>FAD</name>
        <dbReference type="ChEBI" id="CHEBI:57692"/>
    </ligand>
</feature>
<dbReference type="PROSITE" id="PS00394">
    <property type="entry name" value="DNA_PHOTOLYASES_1_1"/>
    <property type="match status" value="1"/>
</dbReference>
<dbReference type="OrthoDB" id="9772484at2"/>
<dbReference type="EMBL" id="AMSI01000002">
    <property type="protein sequence ID" value="EKF43913.1"/>
    <property type="molecule type" value="Genomic_DNA"/>
</dbReference>
<dbReference type="Pfam" id="PF03441">
    <property type="entry name" value="FAD_binding_7"/>
    <property type="match status" value="1"/>
</dbReference>
<gene>
    <name evidence="12" type="ORF">NA8A_03855</name>
</gene>
<protein>
    <recommendedName>
        <fullName evidence="3">Deoxyribodipyrimidine photo-lyase</fullName>
        <ecNumber evidence="2">4.1.99.3</ecNumber>
    </recommendedName>
</protein>
<dbReference type="SUPFAM" id="SSF48173">
    <property type="entry name" value="Cryptochrome/photolyase FAD-binding domain"/>
    <property type="match status" value="1"/>
</dbReference>
<dbReference type="InterPro" id="IPR005101">
    <property type="entry name" value="Cryptochr/Photolyase_FAD-bd"/>
</dbReference>
<organism evidence="12 13">
    <name type="scientific">Nitratireductor indicus C115</name>
    <dbReference type="NCBI Taxonomy" id="1231190"/>
    <lineage>
        <taxon>Bacteria</taxon>
        <taxon>Pseudomonadati</taxon>
        <taxon>Pseudomonadota</taxon>
        <taxon>Alphaproteobacteria</taxon>
        <taxon>Hyphomicrobiales</taxon>
        <taxon>Phyllobacteriaceae</taxon>
        <taxon>Nitratireductor</taxon>
    </lineage>
</organism>
<dbReference type="RefSeq" id="WP_009756048.1">
    <property type="nucleotide sequence ID" value="NZ_AMSI01000002.1"/>
</dbReference>
<keyword evidence="12" id="KW-0675">Receptor</keyword>
<dbReference type="InterPro" id="IPR036134">
    <property type="entry name" value="Crypto/Photolyase_FAD-like_sf"/>
</dbReference>
<keyword evidence="13" id="KW-1185">Reference proteome</keyword>
<dbReference type="FunFam" id="1.10.579.10:FF:000003">
    <property type="entry name" value="Deoxyribodipyrimidine photo-lyase"/>
    <property type="match status" value="1"/>
</dbReference>
<dbReference type="SUPFAM" id="SSF52425">
    <property type="entry name" value="Cryptochrome/photolyase, N-terminal domain"/>
    <property type="match status" value="1"/>
</dbReference>
<dbReference type="EC" id="4.1.99.3" evidence="2"/>
<evidence type="ECO:0000256" key="10">
    <source>
        <dbReference type="RuleBase" id="RU004182"/>
    </source>
</evidence>
<dbReference type="Pfam" id="PF00875">
    <property type="entry name" value="DNA_photolyase"/>
    <property type="match status" value="1"/>
</dbReference>
<evidence type="ECO:0000256" key="1">
    <source>
        <dbReference type="ARBA" id="ARBA00001932"/>
    </source>
</evidence>
<feature type="site" description="Electron transfer via tryptophanyl radical" evidence="9">
    <location>
        <position position="319"/>
    </location>
</feature>
<dbReference type="InterPro" id="IPR002081">
    <property type="entry name" value="Cryptochrome/DNA_photolyase_1"/>
</dbReference>
<proteinExistence type="inferred from homology"/>
<feature type="site" description="Electron transfer via tryptophanyl radical" evidence="9">
    <location>
        <position position="372"/>
    </location>
</feature>
<dbReference type="PROSITE" id="PS00691">
    <property type="entry name" value="DNA_PHOTOLYASES_1_2"/>
    <property type="match status" value="1"/>
</dbReference>
<dbReference type="AlphaFoldDB" id="K2N8T7"/>
<accession>K2N8T7</accession>
<evidence type="ECO:0000256" key="4">
    <source>
        <dbReference type="ARBA" id="ARBA00022630"/>
    </source>
</evidence>
<name>K2N8T7_9HYPH</name>
<evidence type="ECO:0000256" key="9">
    <source>
        <dbReference type="PIRSR" id="PIRSR602081-2"/>
    </source>
</evidence>
<dbReference type="STRING" id="721133.SAMN05216176_101545"/>
<feature type="site" description="Electron transfer via tryptophanyl radical" evidence="9">
    <location>
        <position position="395"/>
    </location>
</feature>
<evidence type="ECO:0000256" key="5">
    <source>
        <dbReference type="ARBA" id="ARBA00022827"/>
    </source>
</evidence>
<comment type="catalytic activity">
    <reaction evidence="7">
        <text>cyclobutadipyrimidine (in DNA) = 2 pyrimidine residues (in DNA).</text>
        <dbReference type="EC" id="4.1.99.3"/>
    </reaction>
</comment>
<dbReference type="PANTHER" id="PTHR11455">
    <property type="entry name" value="CRYPTOCHROME"/>
    <property type="match status" value="1"/>
</dbReference>
<keyword evidence="5 8" id="KW-0274">FAD</keyword>
<dbReference type="InterPro" id="IPR006050">
    <property type="entry name" value="DNA_photolyase_N"/>
</dbReference>
<dbReference type="Gene3D" id="1.10.579.10">
    <property type="entry name" value="DNA Cyclobutane Dipyrimidine Photolyase, subunit A, domain 3"/>
    <property type="match status" value="1"/>
</dbReference>
<evidence type="ECO:0000256" key="7">
    <source>
        <dbReference type="ARBA" id="ARBA00033999"/>
    </source>
</evidence>
<dbReference type="eggNOG" id="COG0415">
    <property type="taxonomic scope" value="Bacteria"/>
</dbReference>
<comment type="cofactor">
    <cofactor evidence="8">
        <name>FAD</name>
        <dbReference type="ChEBI" id="CHEBI:57692"/>
    </cofactor>
    <text evidence="8">Binds 1 FAD per subunit.</text>
</comment>
<dbReference type="PANTHER" id="PTHR11455:SF9">
    <property type="entry name" value="CRYPTOCHROME CIRCADIAN CLOCK 5 ISOFORM X1"/>
    <property type="match status" value="1"/>
</dbReference>
<evidence type="ECO:0000259" key="11">
    <source>
        <dbReference type="PROSITE" id="PS51645"/>
    </source>
</evidence>
<dbReference type="GO" id="GO:0003677">
    <property type="term" value="F:DNA binding"/>
    <property type="evidence" value="ECO:0007669"/>
    <property type="project" value="TreeGrafter"/>
</dbReference>
<dbReference type="InterPro" id="IPR018394">
    <property type="entry name" value="DNA_photolyase_1_CS_C"/>
</dbReference>
<dbReference type="Proteomes" id="UP000007374">
    <property type="component" value="Unassembled WGS sequence"/>
</dbReference>
<evidence type="ECO:0000256" key="2">
    <source>
        <dbReference type="ARBA" id="ARBA00013149"/>
    </source>
</evidence>
<dbReference type="InterPro" id="IPR036155">
    <property type="entry name" value="Crypto/Photolyase_N_sf"/>
</dbReference>
<dbReference type="PATRIC" id="fig|1231190.3.peg.807"/>
<evidence type="ECO:0000313" key="12">
    <source>
        <dbReference type="EMBL" id="EKF43913.1"/>
    </source>
</evidence>
<dbReference type="GO" id="GO:0000719">
    <property type="term" value="P:photoreactive repair"/>
    <property type="evidence" value="ECO:0007669"/>
    <property type="project" value="UniProtKB-ARBA"/>
</dbReference>
<sequence>MTNDKDTAKAAPDDAPTLVLFRHDLRLADNLALSAAADCGRPVVAAFILDEESEGMRPLGGARRWWLHHSLCALAGRLSDLGAELVLRRGRMAETTVALARETGAATVFWNRRYEPAAIHADKKMKAALRENGIAAESFTGQLLHEPWRIKTGSGGFYRVFTPFWRTLSEGFVPREPADAPEKLSVFKGDVESDRLDDWQLLPTRPDWAGGLRKAWTPGETGAHKRLEAFLDGGGKGYETLRDRMASEATSSLSPHLSHGEITPYQIWQHLEHRNDLTPGDLQTFRKELGWREFCWHLLFHNPQLAAKNFNSDFDAFPWNRDDGALQAWQRGRTGYPVVDAAMRQLWQTGWMHNRARMIVASFLVKDLRLDWREGEQWFWDTLVDADPASNPANWQWVAGSGADAAPYFRIFNPVLQGEKFDSGGDYIRRYVPELENLPSKGIHKPWKAKGEALKKAGITLGKTYPEPMVDHATAREHALSDYKSLKSE</sequence>
<keyword evidence="6 10" id="KW-0157">Chromophore</keyword>
<keyword evidence="4 8" id="KW-0285">Flavoprotein</keyword>
<dbReference type="GO" id="GO:0071949">
    <property type="term" value="F:FAD binding"/>
    <property type="evidence" value="ECO:0007669"/>
    <property type="project" value="TreeGrafter"/>
</dbReference>
<dbReference type="PRINTS" id="PR00147">
    <property type="entry name" value="DNAPHOTLYASE"/>
</dbReference>
<feature type="binding site" evidence="8">
    <location>
        <begin position="385"/>
        <end position="387"/>
    </location>
    <ligand>
        <name>FAD</name>
        <dbReference type="ChEBI" id="CHEBI:57692"/>
    </ligand>
</feature>
<comment type="cofactor">
    <cofactor evidence="1">
        <name>(6R)-5,10-methylene-5,6,7,8-tetrahydrofolate</name>
        <dbReference type="ChEBI" id="CHEBI:15636"/>
    </cofactor>
</comment>
<reference evidence="12 13" key="1">
    <citation type="journal article" date="2012" name="J. Bacteriol.">
        <title>Genome Sequence of Nitratireductor indicus Type Strain C115.</title>
        <authorList>
            <person name="Lai Q."/>
            <person name="Li G."/>
            <person name="Yu Z."/>
            <person name="Shao Z."/>
        </authorList>
    </citation>
    <scope>NUCLEOTIDE SEQUENCE [LARGE SCALE GENOMIC DNA]</scope>
    <source>
        <strain evidence="12 13">C115</strain>
    </source>
</reference>
<evidence type="ECO:0000256" key="6">
    <source>
        <dbReference type="ARBA" id="ARBA00022991"/>
    </source>
</evidence>
<evidence type="ECO:0000256" key="3">
    <source>
        <dbReference type="ARBA" id="ARBA00014046"/>
    </source>
</evidence>
<dbReference type="Gene3D" id="1.25.40.80">
    <property type="match status" value="1"/>
</dbReference>